<keyword evidence="5 6" id="KW-0472">Membrane</keyword>
<evidence type="ECO:0000256" key="4">
    <source>
        <dbReference type="ARBA" id="ARBA00022989"/>
    </source>
</evidence>
<evidence type="ECO:0000256" key="1">
    <source>
        <dbReference type="ARBA" id="ARBA00004651"/>
    </source>
</evidence>
<dbReference type="InterPro" id="IPR043428">
    <property type="entry name" value="LivM-like"/>
</dbReference>
<dbReference type="Pfam" id="PF02653">
    <property type="entry name" value="BPD_transp_2"/>
    <property type="match status" value="1"/>
</dbReference>
<organism evidence="7 8">
    <name type="scientific">Aquariibacter albus</name>
    <dbReference type="NCBI Taxonomy" id="2759899"/>
    <lineage>
        <taxon>Bacteria</taxon>
        <taxon>Pseudomonadati</taxon>
        <taxon>Pseudomonadota</taxon>
        <taxon>Betaproteobacteria</taxon>
        <taxon>Burkholderiales</taxon>
        <taxon>Sphaerotilaceae</taxon>
        <taxon>Aquariibacter</taxon>
    </lineage>
</organism>
<feature type="transmembrane region" description="Helical" evidence="6">
    <location>
        <begin position="37"/>
        <end position="55"/>
    </location>
</feature>
<reference evidence="7 8" key="1">
    <citation type="submission" date="2020-08" db="EMBL/GenBank/DDBJ databases">
        <title>Aquariorum lacteus gen. nov., sp. nov., a new member of the family Comamonadaceae, isolated from freshwater aquarium.</title>
        <authorList>
            <person name="Chun S.-J."/>
        </authorList>
    </citation>
    <scope>NUCLEOTIDE SEQUENCE [LARGE SCALE GENOMIC DNA]</scope>
    <source>
        <strain evidence="7 8">SJAQ100</strain>
    </source>
</reference>
<dbReference type="PANTHER" id="PTHR30482:SF5">
    <property type="entry name" value="ABC TRANSPORTER PERMEASE PROTEIN"/>
    <property type="match status" value="1"/>
</dbReference>
<dbReference type="CDD" id="cd06581">
    <property type="entry name" value="TM_PBP1_LivM_like"/>
    <property type="match status" value="1"/>
</dbReference>
<accession>A0A839HJH7</accession>
<protein>
    <submittedName>
        <fullName evidence="7">Branched-chain amino acid ABC transporter permease</fullName>
    </submittedName>
</protein>
<dbReference type="GO" id="GO:0005886">
    <property type="term" value="C:plasma membrane"/>
    <property type="evidence" value="ECO:0007669"/>
    <property type="project" value="UniProtKB-SubCell"/>
</dbReference>
<comment type="caution">
    <text evidence="7">The sequence shown here is derived from an EMBL/GenBank/DDBJ whole genome shotgun (WGS) entry which is preliminary data.</text>
</comment>
<evidence type="ECO:0000256" key="2">
    <source>
        <dbReference type="ARBA" id="ARBA00022475"/>
    </source>
</evidence>
<evidence type="ECO:0000256" key="6">
    <source>
        <dbReference type="SAM" id="Phobius"/>
    </source>
</evidence>
<feature type="transmembrane region" description="Helical" evidence="6">
    <location>
        <begin position="219"/>
        <end position="240"/>
    </location>
</feature>
<evidence type="ECO:0000256" key="5">
    <source>
        <dbReference type="ARBA" id="ARBA00023136"/>
    </source>
</evidence>
<dbReference type="EMBL" id="JACIVI010000005">
    <property type="protein sequence ID" value="MBB1162867.1"/>
    <property type="molecule type" value="Genomic_DNA"/>
</dbReference>
<evidence type="ECO:0000313" key="7">
    <source>
        <dbReference type="EMBL" id="MBB1162867.1"/>
    </source>
</evidence>
<dbReference type="RefSeq" id="WP_182665232.1">
    <property type="nucleotide sequence ID" value="NZ_JACIVI010000005.1"/>
</dbReference>
<sequence length="339" mass="35209">MAARLLPADRPGSLLAGLGGLTLLALPLLAPPYLIEALLLPGLALALAGLGLNLLSGHAGQLSLGSAALMAVGAYAALNLLLRWPGLPLPAVLLGAGLAAAALGLLAGLPSLRLRGLELLVASLALQFAVPWALTRHGVFSLDQPSGVVPAPPLQLGPWTLDTPAARYLFALGLVLLLLGGVARLLHTSAGRQLIALRDHELAARVIGVPVGLRKLQVFAIASFVIGLAGVLWALVYLRIVEPAGFNLDRSLQILFIVLIGGLATLRGAFLGAAFFVLLPLLLSRLGAAVLGEAVDPGRLDIALRVLLGLLILVVLIRQPQGLAALRLRGPRRRRPLPR</sequence>
<dbReference type="GO" id="GO:0015658">
    <property type="term" value="F:branched-chain amino acid transmembrane transporter activity"/>
    <property type="evidence" value="ECO:0007669"/>
    <property type="project" value="InterPro"/>
</dbReference>
<keyword evidence="3 6" id="KW-0812">Transmembrane</keyword>
<dbReference type="InterPro" id="IPR001851">
    <property type="entry name" value="ABC_transp_permease"/>
</dbReference>
<dbReference type="Proteomes" id="UP000586093">
    <property type="component" value="Unassembled WGS sequence"/>
</dbReference>
<gene>
    <name evidence="7" type="ORF">H4F90_12855</name>
</gene>
<feature type="transmembrane region" description="Helical" evidence="6">
    <location>
        <begin position="12"/>
        <end position="31"/>
    </location>
</feature>
<dbReference type="AlphaFoldDB" id="A0A839HJH7"/>
<name>A0A839HJH7_9BURK</name>
<keyword evidence="2" id="KW-1003">Cell membrane</keyword>
<comment type="subcellular location">
    <subcellularLocation>
        <location evidence="1">Cell membrane</location>
        <topology evidence="1">Multi-pass membrane protein</topology>
    </subcellularLocation>
</comment>
<evidence type="ECO:0000313" key="8">
    <source>
        <dbReference type="Proteomes" id="UP000586093"/>
    </source>
</evidence>
<keyword evidence="4 6" id="KW-1133">Transmembrane helix</keyword>
<feature type="transmembrane region" description="Helical" evidence="6">
    <location>
        <begin position="88"/>
        <end position="109"/>
    </location>
</feature>
<feature type="transmembrane region" description="Helical" evidence="6">
    <location>
        <begin position="116"/>
        <end position="134"/>
    </location>
</feature>
<dbReference type="PANTHER" id="PTHR30482">
    <property type="entry name" value="HIGH-AFFINITY BRANCHED-CHAIN AMINO ACID TRANSPORT SYSTEM PERMEASE"/>
    <property type="match status" value="1"/>
</dbReference>
<feature type="transmembrane region" description="Helical" evidence="6">
    <location>
        <begin position="62"/>
        <end position="82"/>
    </location>
</feature>
<proteinExistence type="predicted"/>
<evidence type="ECO:0000256" key="3">
    <source>
        <dbReference type="ARBA" id="ARBA00022692"/>
    </source>
</evidence>
<keyword evidence="8" id="KW-1185">Reference proteome</keyword>
<feature type="transmembrane region" description="Helical" evidence="6">
    <location>
        <begin position="165"/>
        <end position="183"/>
    </location>
</feature>
<feature type="transmembrane region" description="Helical" evidence="6">
    <location>
        <begin position="252"/>
        <end position="282"/>
    </location>
</feature>